<dbReference type="RefSeq" id="WP_059053283.1">
    <property type="nucleotide sequence ID" value="NZ_LOJF01000001.1"/>
</dbReference>
<dbReference type="EMBL" id="LOJF01000001">
    <property type="protein sequence ID" value="KUH59224.1"/>
    <property type="molecule type" value="Genomic_DNA"/>
</dbReference>
<evidence type="ECO:0000256" key="9">
    <source>
        <dbReference type="ARBA" id="ARBA00023264"/>
    </source>
</evidence>
<dbReference type="Pfam" id="PF02660">
    <property type="entry name" value="G3P_acyltransf"/>
    <property type="match status" value="1"/>
</dbReference>
<accession>A0A100YWY9</accession>
<reference evidence="11 12" key="1">
    <citation type="submission" date="2015-12" db="EMBL/GenBank/DDBJ databases">
        <title>Draft Genome Sequence of Olsenella scatoligenes SK9K4T; a Producer of 3-Methylindole- (skatole) and 4-Methylphenol- (p-cresol) Isolated from Pig Feces.</title>
        <authorList>
            <person name="Li X."/>
            <person name="Borg B."/>
            <person name="Canibe N."/>
        </authorList>
    </citation>
    <scope>NUCLEOTIDE SEQUENCE [LARGE SCALE GENOMIC DNA]</scope>
    <source>
        <strain evidence="11 12">SK9K4</strain>
    </source>
</reference>
<keyword evidence="12" id="KW-1185">Reference proteome</keyword>
<dbReference type="STRING" id="1299998.AUL39_02520"/>
<dbReference type="InterPro" id="IPR003811">
    <property type="entry name" value="G3P_acylTferase_PlsY"/>
</dbReference>
<keyword evidence="7 10" id="KW-0472">Membrane</keyword>
<keyword evidence="6" id="KW-0443">Lipid metabolism</keyword>
<evidence type="ECO:0000256" key="4">
    <source>
        <dbReference type="ARBA" id="ARBA00022692"/>
    </source>
</evidence>
<evidence type="ECO:0000256" key="1">
    <source>
        <dbReference type="ARBA" id="ARBA00022475"/>
    </source>
</evidence>
<dbReference type="GO" id="GO:0008654">
    <property type="term" value="P:phospholipid biosynthetic process"/>
    <property type="evidence" value="ECO:0007669"/>
    <property type="project" value="UniProtKB-KW"/>
</dbReference>
<keyword evidence="8" id="KW-0594">Phospholipid biosynthesis</keyword>
<dbReference type="PANTHER" id="PTHR30309:SF0">
    <property type="entry name" value="GLYCEROL-3-PHOSPHATE ACYLTRANSFERASE-RELATED"/>
    <property type="match status" value="1"/>
</dbReference>
<gene>
    <name evidence="11" type="ORF">AUL39_02520</name>
</gene>
<dbReference type="SMART" id="SM01207">
    <property type="entry name" value="G3P_acyltransf"/>
    <property type="match status" value="1"/>
</dbReference>
<name>A0A100YWY9_TRASO</name>
<dbReference type="GO" id="GO:0043772">
    <property type="term" value="F:acyl-phosphate glycerol-3-phosphate acyltransferase activity"/>
    <property type="evidence" value="ECO:0007669"/>
    <property type="project" value="InterPro"/>
</dbReference>
<sequence>MPSVGTAVACSLAIGYVCGSFLTAELVSKHVSGKSAFEVGLGNPGMANMGATYGTTWAAVTLAGDIAKTILAFVLARALFPDVANVTGTAAAVGTTLGHVFPAWHRFRGGKGVATTCSGIILMTPIAGGAAAIAGLLVVLFGGYLCLGALVIPAVWLAIELVSGDMLHATAGAVLVAVAIWCHGGPAAGIRTGETPRASISKKFVSALFKNRH</sequence>
<protein>
    <submittedName>
        <fullName evidence="11">Uncharacterized protein</fullName>
    </submittedName>
</protein>
<keyword evidence="1" id="KW-1003">Cell membrane</keyword>
<evidence type="ECO:0000256" key="5">
    <source>
        <dbReference type="ARBA" id="ARBA00022989"/>
    </source>
</evidence>
<evidence type="ECO:0000256" key="8">
    <source>
        <dbReference type="ARBA" id="ARBA00023209"/>
    </source>
</evidence>
<organism evidence="11 12">
    <name type="scientific">Tractidigestivibacter scatoligenes</name>
    <name type="common">Olsenella scatoligenes</name>
    <dbReference type="NCBI Taxonomy" id="1299998"/>
    <lineage>
        <taxon>Bacteria</taxon>
        <taxon>Bacillati</taxon>
        <taxon>Actinomycetota</taxon>
        <taxon>Coriobacteriia</taxon>
        <taxon>Coriobacteriales</taxon>
        <taxon>Atopobiaceae</taxon>
        <taxon>Tractidigestivibacter</taxon>
    </lineage>
</organism>
<dbReference type="OrthoDB" id="9777124at2"/>
<evidence type="ECO:0000313" key="12">
    <source>
        <dbReference type="Proteomes" id="UP000054078"/>
    </source>
</evidence>
<evidence type="ECO:0000313" key="11">
    <source>
        <dbReference type="EMBL" id="KUH59224.1"/>
    </source>
</evidence>
<feature type="transmembrane region" description="Helical" evidence="10">
    <location>
        <begin position="6"/>
        <end position="27"/>
    </location>
</feature>
<keyword evidence="2" id="KW-0444">Lipid biosynthesis</keyword>
<dbReference type="AlphaFoldDB" id="A0A100YWY9"/>
<dbReference type="Proteomes" id="UP000054078">
    <property type="component" value="Unassembled WGS sequence"/>
</dbReference>
<evidence type="ECO:0000256" key="2">
    <source>
        <dbReference type="ARBA" id="ARBA00022516"/>
    </source>
</evidence>
<evidence type="ECO:0000256" key="10">
    <source>
        <dbReference type="SAM" id="Phobius"/>
    </source>
</evidence>
<comment type="caution">
    <text evidence="11">The sequence shown here is derived from an EMBL/GenBank/DDBJ whole genome shotgun (WGS) entry which is preliminary data.</text>
</comment>
<feature type="transmembrane region" description="Helical" evidence="10">
    <location>
        <begin position="171"/>
        <end position="190"/>
    </location>
</feature>
<feature type="transmembrane region" description="Helical" evidence="10">
    <location>
        <begin position="130"/>
        <end position="159"/>
    </location>
</feature>
<keyword evidence="4 10" id="KW-0812">Transmembrane</keyword>
<dbReference type="GO" id="GO:0005886">
    <property type="term" value="C:plasma membrane"/>
    <property type="evidence" value="ECO:0007669"/>
    <property type="project" value="InterPro"/>
</dbReference>
<keyword evidence="9" id="KW-1208">Phospholipid metabolism</keyword>
<keyword evidence="3" id="KW-0808">Transferase</keyword>
<proteinExistence type="predicted"/>
<keyword evidence="5 10" id="KW-1133">Transmembrane helix</keyword>
<evidence type="ECO:0000256" key="6">
    <source>
        <dbReference type="ARBA" id="ARBA00023098"/>
    </source>
</evidence>
<evidence type="ECO:0000256" key="7">
    <source>
        <dbReference type="ARBA" id="ARBA00023136"/>
    </source>
</evidence>
<evidence type="ECO:0000256" key="3">
    <source>
        <dbReference type="ARBA" id="ARBA00022679"/>
    </source>
</evidence>
<dbReference type="PANTHER" id="PTHR30309">
    <property type="entry name" value="INNER MEMBRANE PROTEIN YGIH"/>
    <property type="match status" value="1"/>
</dbReference>